<protein>
    <recommendedName>
        <fullName evidence="1">Lysozyme inhibitor LprI-like N-terminal domain-containing protein</fullName>
    </recommendedName>
</protein>
<evidence type="ECO:0000259" key="1">
    <source>
        <dbReference type="Pfam" id="PF07007"/>
    </source>
</evidence>
<evidence type="ECO:0000313" key="2">
    <source>
        <dbReference type="EMBL" id="AKR53909.1"/>
    </source>
</evidence>
<proteinExistence type="predicted"/>
<reference evidence="2" key="1">
    <citation type="journal article" date="2015" name="Antimicrob. Agents Chemother.">
        <title>Characterization of a Novel Putative Xer-Dependent Integrative Mobile Element Carrying the bla(NMC-A) Carbapenemase Gene, Inserted into the Chromosome of Members of the Enterobacter cloacae Complex.</title>
        <authorList>
            <person name="Antonelli A."/>
            <person name="D'Andrea M.M."/>
            <person name="Di Pilato V."/>
            <person name="Viaggi B."/>
            <person name="Torricelli F."/>
            <person name="Rossolini G.M."/>
        </authorList>
    </citation>
    <scope>NUCLEOTIDE SEQUENCE</scope>
    <source>
        <strain evidence="2">AOUC-8/14</strain>
    </source>
</reference>
<dbReference type="EMBL" id="KR919803">
    <property type="protein sequence ID" value="AKR53909.1"/>
    <property type="molecule type" value="Genomic_DNA"/>
</dbReference>
<name>A0A0K0TQD2_9ENTR</name>
<organism evidence="2">
    <name type="scientific">Enterobacter ludwigii</name>
    <dbReference type="NCBI Taxonomy" id="299767"/>
    <lineage>
        <taxon>Bacteria</taxon>
        <taxon>Pseudomonadati</taxon>
        <taxon>Pseudomonadota</taxon>
        <taxon>Gammaproteobacteria</taxon>
        <taxon>Enterobacterales</taxon>
        <taxon>Enterobacteriaceae</taxon>
        <taxon>Enterobacter</taxon>
        <taxon>Enterobacter cloacae complex</taxon>
    </lineage>
</organism>
<dbReference type="Pfam" id="PF07007">
    <property type="entry name" value="LprI"/>
    <property type="match status" value="1"/>
</dbReference>
<accession>A0A0K0TQD2</accession>
<sequence>MILRVVFLTSKTHGMVLCPPMDCSRKKVSRMTILIKTLKIMASGVVLISGITAASSTVYFLPEAKSAGVASNDKNALMFLGMDRDVNLKGICFAITKQSSSIVPLVDITATTDNGRFTMHGLRPKNNDDTKELVCSLGSEAGDFLTGIANSTTVNVKLDFNGEIRSYSFNTTEFRKILTANGQGVWDKAAKDYAQGVRAPIFYNNNREATKNNAVTSNVDTHSYKASDEKLNSVWKNLSPETRKRLLPSQREWIKQKSGCNNEQKCLTDMTNNRIIELESENEK</sequence>
<feature type="domain" description="Lysozyme inhibitor LprI-like N-terminal" evidence="1">
    <location>
        <begin position="221"/>
        <end position="278"/>
    </location>
</feature>
<dbReference type="InterPro" id="IPR009739">
    <property type="entry name" value="LprI-like_N"/>
</dbReference>
<dbReference type="AlphaFoldDB" id="A0A0K0TQD2"/>